<gene>
    <name evidence="11" type="primary">LOC101512649</name>
</gene>
<keyword evidence="7" id="KW-0168">Coated pit</keyword>
<dbReference type="RefSeq" id="XP_004502396.1">
    <property type="nucleotide sequence ID" value="XM_004502339.3"/>
</dbReference>
<evidence type="ECO:0000313" key="11">
    <source>
        <dbReference type="RefSeq" id="XP_004502396.1"/>
    </source>
</evidence>
<dbReference type="GO" id="GO:0000149">
    <property type="term" value="F:SNARE binding"/>
    <property type="evidence" value="ECO:0007669"/>
    <property type="project" value="TreeGrafter"/>
</dbReference>
<evidence type="ECO:0000256" key="4">
    <source>
        <dbReference type="ARBA" id="ARBA00022583"/>
    </source>
</evidence>
<dbReference type="GO" id="GO:0030136">
    <property type="term" value="C:clathrin-coated vesicle"/>
    <property type="evidence" value="ECO:0007669"/>
    <property type="project" value="UniProtKB-SubCell"/>
</dbReference>
<dbReference type="InterPro" id="IPR008942">
    <property type="entry name" value="ENTH_VHS"/>
</dbReference>
<evidence type="ECO:0000256" key="5">
    <source>
        <dbReference type="ARBA" id="ARBA00023034"/>
    </source>
</evidence>
<dbReference type="SUPFAM" id="SSF48464">
    <property type="entry name" value="ENTH/VHS domain"/>
    <property type="match status" value="1"/>
</dbReference>
<dbReference type="STRING" id="3827.A0A1S2YCN7"/>
<name>A0A1S2YCN7_CICAR</name>
<evidence type="ECO:0000256" key="1">
    <source>
        <dbReference type="ARBA" id="ARBA00004132"/>
    </source>
</evidence>
<evidence type="ECO:0000256" key="6">
    <source>
        <dbReference type="ARBA" id="ARBA00023136"/>
    </source>
</evidence>
<dbReference type="FunFam" id="1.25.40.90:FF:000035">
    <property type="entry name" value="Putative clathrin assembly protein At4g40080"/>
    <property type="match status" value="1"/>
</dbReference>
<sequence>MKKLKEVINIVKDKASQSKAAILSKRKTLSLLRATTHDSFNPPTHKHLTTLLFTGDGSRATASTAVELLMDRLQTTHNSAVALKCLIAVHHIIKHGTFILRDQLSVYPYTGGRNYLNLSNFIDKTSPVSWELSFWVRWFAQYIEHLLCVSRTLGFFLCETTPFHKTQQERVLGFTHSDLLKETESLLDLMEVIGKRPTTPSTRGQKNKVVVEIIELVENDGVVAMGEVLVRVKEFGERERLGCLGFGEVVELVYVLKRLEMCKGRITMMDVAEEKRFWDSVRELKEKVGKMKVFREEGKVHRTVRQERATESDRFDGRVVSSIQFPSSRFL</sequence>
<keyword evidence="4" id="KW-0254">Endocytosis</keyword>
<dbReference type="InterPro" id="IPR013809">
    <property type="entry name" value="ENTH"/>
</dbReference>
<dbReference type="GO" id="GO:0032050">
    <property type="term" value="F:clathrin heavy chain binding"/>
    <property type="evidence" value="ECO:0007669"/>
    <property type="project" value="TreeGrafter"/>
</dbReference>
<dbReference type="AlphaFoldDB" id="A0A1S2YCN7"/>
<dbReference type="GO" id="GO:0005545">
    <property type="term" value="F:1-phosphatidylinositol binding"/>
    <property type="evidence" value="ECO:0007669"/>
    <property type="project" value="TreeGrafter"/>
</dbReference>
<dbReference type="Pfam" id="PF07651">
    <property type="entry name" value="ANTH"/>
    <property type="match status" value="1"/>
</dbReference>
<accession>A0A1S2YCN7</accession>
<dbReference type="PANTHER" id="PTHR22951:SF76">
    <property type="entry name" value="OS09G0468150 PROTEIN"/>
    <property type="match status" value="1"/>
</dbReference>
<keyword evidence="8" id="KW-0968">Cytoplasmic vesicle</keyword>
<dbReference type="OrthoDB" id="44015at2759"/>
<protein>
    <submittedName>
        <fullName evidence="11">Clathrin assembly protein At4g40080</fullName>
    </submittedName>
</protein>
<dbReference type="Gene3D" id="1.25.40.90">
    <property type="match status" value="1"/>
</dbReference>
<organism evidence="10 11">
    <name type="scientific">Cicer arietinum</name>
    <name type="common">Chickpea</name>
    <name type="synonym">Garbanzo</name>
    <dbReference type="NCBI Taxonomy" id="3827"/>
    <lineage>
        <taxon>Eukaryota</taxon>
        <taxon>Viridiplantae</taxon>
        <taxon>Streptophyta</taxon>
        <taxon>Embryophyta</taxon>
        <taxon>Tracheophyta</taxon>
        <taxon>Spermatophyta</taxon>
        <taxon>Magnoliopsida</taxon>
        <taxon>eudicotyledons</taxon>
        <taxon>Gunneridae</taxon>
        <taxon>Pentapetalae</taxon>
        <taxon>rosids</taxon>
        <taxon>fabids</taxon>
        <taxon>Fabales</taxon>
        <taxon>Fabaceae</taxon>
        <taxon>Papilionoideae</taxon>
        <taxon>50 kb inversion clade</taxon>
        <taxon>NPAAA clade</taxon>
        <taxon>Hologalegina</taxon>
        <taxon>IRL clade</taxon>
        <taxon>Cicereae</taxon>
        <taxon>Cicer</taxon>
    </lineage>
</organism>
<keyword evidence="10" id="KW-1185">Reference proteome</keyword>
<dbReference type="GO" id="GO:0048268">
    <property type="term" value="P:clathrin coat assembly"/>
    <property type="evidence" value="ECO:0007669"/>
    <property type="project" value="InterPro"/>
</dbReference>
<reference evidence="10" key="1">
    <citation type="journal article" date="2013" name="Nat. Biotechnol.">
        <title>Draft genome sequence of chickpea (Cicer arietinum) provides a resource for trait improvement.</title>
        <authorList>
            <person name="Varshney R.K."/>
            <person name="Song C."/>
            <person name="Saxena R.K."/>
            <person name="Azam S."/>
            <person name="Yu S."/>
            <person name="Sharpe A.G."/>
            <person name="Cannon S."/>
            <person name="Baek J."/>
            <person name="Rosen B.D."/>
            <person name="Tar'an B."/>
            <person name="Millan T."/>
            <person name="Zhang X."/>
            <person name="Ramsay L.D."/>
            <person name="Iwata A."/>
            <person name="Wang Y."/>
            <person name="Nelson W."/>
            <person name="Farmer A.D."/>
            <person name="Gaur P.M."/>
            <person name="Soderlund C."/>
            <person name="Penmetsa R.V."/>
            <person name="Xu C."/>
            <person name="Bharti A.K."/>
            <person name="He W."/>
            <person name="Winter P."/>
            <person name="Zhao S."/>
            <person name="Hane J.K."/>
            <person name="Carrasquilla-Garcia N."/>
            <person name="Condie J.A."/>
            <person name="Upadhyaya H.D."/>
            <person name="Luo M.C."/>
            <person name="Thudi M."/>
            <person name="Gowda C.L."/>
            <person name="Singh N.P."/>
            <person name="Lichtenzveig J."/>
            <person name="Gali K.K."/>
            <person name="Rubio J."/>
            <person name="Nadarajan N."/>
            <person name="Dolezel J."/>
            <person name="Bansal K.C."/>
            <person name="Xu X."/>
            <person name="Edwards D."/>
            <person name="Zhang G."/>
            <person name="Kahl G."/>
            <person name="Gil J."/>
            <person name="Singh K.B."/>
            <person name="Datta S.K."/>
            <person name="Jackson S.A."/>
            <person name="Wang J."/>
            <person name="Cook D.R."/>
        </authorList>
    </citation>
    <scope>NUCLEOTIDE SEQUENCE [LARGE SCALE GENOMIC DNA]</scope>
    <source>
        <strain evidence="10">cv. CDC Frontier</strain>
    </source>
</reference>
<evidence type="ECO:0000313" key="10">
    <source>
        <dbReference type="Proteomes" id="UP000087171"/>
    </source>
</evidence>
<dbReference type="Proteomes" id="UP000087171">
    <property type="component" value="Chromosome Ca5"/>
</dbReference>
<dbReference type="KEGG" id="cam:101512649"/>
<reference evidence="11" key="2">
    <citation type="submission" date="2025-08" db="UniProtKB">
        <authorList>
            <consortium name="RefSeq"/>
        </authorList>
    </citation>
    <scope>IDENTIFICATION</scope>
    <source>
        <tissue evidence="11">Etiolated seedlings</tissue>
    </source>
</reference>
<evidence type="ECO:0000256" key="8">
    <source>
        <dbReference type="ARBA" id="ARBA00023329"/>
    </source>
</evidence>
<dbReference type="InterPro" id="IPR011417">
    <property type="entry name" value="ANTH_dom"/>
</dbReference>
<evidence type="ECO:0000256" key="3">
    <source>
        <dbReference type="ARBA" id="ARBA00004600"/>
    </source>
</evidence>
<comment type="subcellular location">
    <subcellularLocation>
        <location evidence="1">Cytoplasmic vesicle</location>
        <location evidence="1">Clathrin-coated vesicle</location>
    </subcellularLocation>
    <subcellularLocation>
        <location evidence="2">Golgi apparatus</location>
    </subcellularLocation>
    <subcellularLocation>
        <location evidence="3">Membrane</location>
        <location evidence="3">Clathrin-coated pit</location>
    </subcellularLocation>
</comment>
<dbReference type="GO" id="GO:0072583">
    <property type="term" value="P:clathrin-dependent endocytosis"/>
    <property type="evidence" value="ECO:0007669"/>
    <property type="project" value="InterPro"/>
</dbReference>
<keyword evidence="5" id="KW-0333">Golgi apparatus</keyword>
<dbReference type="InterPro" id="IPR048050">
    <property type="entry name" value="ANTH_N_plant"/>
</dbReference>
<dbReference type="GO" id="GO:0006900">
    <property type="term" value="P:vesicle budding from membrane"/>
    <property type="evidence" value="ECO:0007669"/>
    <property type="project" value="TreeGrafter"/>
</dbReference>
<evidence type="ECO:0000259" key="9">
    <source>
        <dbReference type="PROSITE" id="PS50942"/>
    </source>
</evidence>
<dbReference type="eggNOG" id="KOG0251">
    <property type="taxonomic scope" value="Eukaryota"/>
</dbReference>
<dbReference type="PROSITE" id="PS50942">
    <property type="entry name" value="ENTH"/>
    <property type="match status" value="1"/>
</dbReference>
<dbReference type="GeneID" id="101512649"/>
<keyword evidence="6" id="KW-0472">Membrane</keyword>
<evidence type="ECO:0000256" key="2">
    <source>
        <dbReference type="ARBA" id="ARBA00004555"/>
    </source>
</evidence>
<feature type="domain" description="ENTH" evidence="9">
    <location>
        <begin position="19"/>
        <end position="157"/>
    </location>
</feature>
<dbReference type="GO" id="GO:0005546">
    <property type="term" value="F:phosphatidylinositol-4,5-bisphosphate binding"/>
    <property type="evidence" value="ECO:0007669"/>
    <property type="project" value="TreeGrafter"/>
</dbReference>
<dbReference type="CDD" id="cd16987">
    <property type="entry name" value="ANTH_N_AP180_plant"/>
    <property type="match status" value="1"/>
</dbReference>
<dbReference type="InterPro" id="IPR045192">
    <property type="entry name" value="AP180-like"/>
</dbReference>
<proteinExistence type="predicted"/>
<evidence type="ECO:0000256" key="7">
    <source>
        <dbReference type="ARBA" id="ARBA00023176"/>
    </source>
</evidence>
<dbReference type="PANTHER" id="PTHR22951">
    <property type="entry name" value="CLATHRIN ASSEMBLY PROTEIN"/>
    <property type="match status" value="1"/>
</dbReference>
<dbReference type="PaxDb" id="3827-XP_004502396.1"/>
<dbReference type="GO" id="GO:0005905">
    <property type="term" value="C:clathrin-coated pit"/>
    <property type="evidence" value="ECO:0007669"/>
    <property type="project" value="UniProtKB-SubCell"/>
</dbReference>
<dbReference type="GO" id="GO:0005794">
    <property type="term" value="C:Golgi apparatus"/>
    <property type="evidence" value="ECO:0007669"/>
    <property type="project" value="UniProtKB-SubCell"/>
</dbReference>